<dbReference type="Gene3D" id="3.60.15.10">
    <property type="entry name" value="Ribonuclease Z/Hydroxyacylglutathione hydrolase-like"/>
    <property type="match status" value="1"/>
</dbReference>
<dbReference type="PANTHER" id="PTHR42951:SF17">
    <property type="entry name" value="METALLO-BETA-LACTAMASE DOMAIN-CONTAINING PROTEIN"/>
    <property type="match status" value="1"/>
</dbReference>
<gene>
    <name evidence="2" type="ORF">FB556_1201</name>
</gene>
<proteinExistence type="predicted"/>
<accession>A0A543AIZ4</accession>
<keyword evidence="2" id="KW-0378">Hydrolase</keyword>
<evidence type="ECO:0000313" key="2">
    <source>
        <dbReference type="EMBL" id="TQL72542.1"/>
    </source>
</evidence>
<keyword evidence="3" id="KW-1185">Reference proteome</keyword>
<evidence type="ECO:0000259" key="1">
    <source>
        <dbReference type="SMART" id="SM00849"/>
    </source>
</evidence>
<reference evidence="2 3" key="1">
    <citation type="submission" date="2019-06" db="EMBL/GenBank/DDBJ databases">
        <title>Sequencing the genomes of 1000 actinobacteria strains.</title>
        <authorList>
            <person name="Klenk H.-P."/>
        </authorList>
    </citation>
    <scope>NUCLEOTIDE SEQUENCE [LARGE SCALE GENOMIC DNA]</scope>
    <source>
        <strain evidence="2 3">DSM 24083</strain>
    </source>
</reference>
<sequence>MRTSTRAHVNFYLIEDDDGVTIVDAGLPRMWSLLHEALESIGRRPDELRALVLTHGHFDHVGLAARAQREWNLDVYVHRADADLAAHPYRYTPQTNRFLYPFFHPRSLPVMGSMAVAGALRVRGVSRTIPFDGLERLPVPGAPIPLHTPGHTRGHCMLYLPHRDVMLTGDALVTLDPYTGKTGPQIVASAATQDTAEAMQALETLETHQATTLLPGHGEPWKLGTATALRHARAVGEH</sequence>
<protein>
    <submittedName>
        <fullName evidence="2">Glyoxylase-like metal-dependent hydrolase (Beta-lactamase superfamily II)</fullName>
    </submittedName>
</protein>
<dbReference type="Proteomes" id="UP000319746">
    <property type="component" value="Unassembled WGS sequence"/>
</dbReference>
<dbReference type="SUPFAM" id="SSF56281">
    <property type="entry name" value="Metallo-hydrolase/oxidoreductase"/>
    <property type="match status" value="1"/>
</dbReference>
<dbReference type="SMART" id="SM00849">
    <property type="entry name" value="Lactamase_B"/>
    <property type="match status" value="1"/>
</dbReference>
<dbReference type="PANTHER" id="PTHR42951">
    <property type="entry name" value="METALLO-BETA-LACTAMASE DOMAIN-CONTAINING"/>
    <property type="match status" value="1"/>
</dbReference>
<dbReference type="InterPro" id="IPR001279">
    <property type="entry name" value="Metallo-B-lactamas"/>
</dbReference>
<dbReference type="OrthoDB" id="2971563at2"/>
<dbReference type="CDD" id="cd07721">
    <property type="entry name" value="yflN-like_MBL-fold"/>
    <property type="match status" value="1"/>
</dbReference>
<dbReference type="GO" id="GO:0016787">
    <property type="term" value="F:hydrolase activity"/>
    <property type="evidence" value="ECO:0007669"/>
    <property type="project" value="UniProtKB-KW"/>
</dbReference>
<dbReference type="InterPro" id="IPR036866">
    <property type="entry name" value="RibonucZ/Hydroxyglut_hydro"/>
</dbReference>
<dbReference type="Pfam" id="PF00753">
    <property type="entry name" value="Lactamase_B"/>
    <property type="match status" value="1"/>
</dbReference>
<dbReference type="AlphaFoldDB" id="A0A543AIZ4"/>
<organism evidence="2 3">
    <name type="scientific">Enteractinococcus coprophilus</name>
    <dbReference type="NCBI Taxonomy" id="1027633"/>
    <lineage>
        <taxon>Bacteria</taxon>
        <taxon>Bacillati</taxon>
        <taxon>Actinomycetota</taxon>
        <taxon>Actinomycetes</taxon>
        <taxon>Micrococcales</taxon>
        <taxon>Micrococcaceae</taxon>
    </lineage>
</organism>
<name>A0A543AIZ4_9MICC</name>
<dbReference type="RefSeq" id="WP_141865743.1">
    <property type="nucleotide sequence ID" value="NZ_BAABAN010000004.1"/>
</dbReference>
<evidence type="ECO:0000313" key="3">
    <source>
        <dbReference type="Proteomes" id="UP000319746"/>
    </source>
</evidence>
<feature type="domain" description="Metallo-beta-lactamase" evidence="1">
    <location>
        <begin position="8"/>
        <end position="217"/>
    </location>
</feature>
<comment type="caution">
    <text evidence="2">The sequence shown here is derived from an EMBL/GenBank/DDBJ whole genome shotgun (WGS) entry which is preliminary data.</text>
</comment>
<dbReference type="EMBL" id="VFOU01000002">
    <property type="protein sequence ID" value="TQL72542.1"/>
    <property type="molecule type" value="Genomic_DNA"/>
</dbReference>
<dbReference type="InterPro" id="IPR050855">
    <property type="entry name" value="NDM-1-like"/>
</dbReference>